<dbReference type="Gene3D" id="1.10.3720.10">
    <property type="entry name" value="MetI-like"/>
    <property type="match status" value="1"/>
</dbReference>
<dbReference type="PANTHER" id="PTHR43163">
    <property type="entry name" value="DIPEPTIDE TRANSPORT SYSTEM PERMEASE PROTEIN DPPB-RELATED"/>
    <property type="match status" value="1"/>
</dbReference>
<keyword evidence="4 7" id="KW-0812">Transmembrane</keyword>
<dbReference type="InterPro" id="IPR035906">
    <property type="entry name" value="MetI-like_sf"/>
</dbReference>
<feature type="transmembrane region" description="Helical" evidence="7">
    <location>
        <begin position="181"/>
        <end position="198"/>
    </location>
</feature>
<evidence type="ECO:0000256" key="5">
    <source>
        <dbReference type="ARBA" id="ARBA00022989"/>
    </source>
</evidence>
<keyword evidence="10" id="KW-1185">Reference proteome</keyword>
<name>W4MBI0_9BACT</name>
<dbReference type="InterPro" id="IPR045621">
    <property type="entry name" value="BPD_transp_1_N"/>
</dbReference>
<evidence type="ECO:0000259" key="8">
    <source>
        <dbReference type="PROSITE" id="PS50928"/>
    </source>
</evidence>
<feature type="transmembrane region" description="Helical" evidence="7">
    <location>
        <begin position="9"/>
        <end position="30"/>
    </location>
</feature>
<keyword evidence="5 7" id="KW-1133">Transmembrane helix</keyword>
<evidence type="ECO:0000313" key="10">
    <source>
        <dbReference type="Proteomes" id="UP000019140"/>
    </source>
</evidence>
<feature type="transmembrane region" description="Helical" evidence="7">
    <location>
        <begin position="136"/>
        <end position="161"/>
    </location>
</feature>
<dbReference type="EMBL" id="AZHX01000393">
    <property type="protein sequence ID" value="ETX07709.1"/>
    <property type="molecule type" value="Genomic_DNA"/>
</dbReference>
<dbReference type="AlphaFoldDB" id="W4MBI0"/>
<comment type="caution">
    <text evidence="9">The sequence shown here is derived from an EMBL/GenBank/DDBJ whole genome shotgun (WGS) entry which is preliminary data.</text>
</comment>
<dbReference type="Pfam" id="PF19300">
    <property type="entry name" value="BPD_transp_1_N"/>
    <property type="match status" value="1"/>
</dbReference>
<evidence type="ECO:0000256" key="2">
    <source>
        <dbReference type="ARBA" id="ARBA00022448"/>
    </source>
</evidence>
<feature type="transmembrane region" description="Helical" evidence="7">
    <location>
        <begin position="102"/>
        <end position="124"/>
    </location>
</feature>
<comment type="subcellular location">
    <subcellularLocation>
        <location evidence="1 7">Cell membrane</location>
        <topology evidence="1 7">Multi-pass membrane protein</topology>
    </subcellularLocation>
</comment>
<dbReference type="GO" id="GO:0071916">
    <property type="term" value="F:dipeptide transmembrane transporter activity"/>
    <property type="evidence" value="ECO:0007669"/>
    <property type="project" value="TreeGrafter"/>
</dbReference>
<dbReference type="CDD" id="cd06261">
    <property type="entry name" value="TM_PBP2"/>
    <property type="match status" value="1"/>
</dbReference>
<reference evidence="9 10" key="1">
    <citation type="journal article" date="2014" name="Nature">
        <title>An environmental bacterial taxon with a large and distinct metabolic repertoire.</title>
        <authorList>
            <person name="Wilson M.C."/>
            <person name="Mori T."/>
            <person name="Ruckert C."/>
            <person name="Uria A.R."/>
            <person name="Helf M.J."/>
            <person name="Takada K."/>
            <person name="Gernert C."/>
            <person name="Steffens U.A."/>
            <person name="Heycke N."/>
            <person name="Schmitt S."/>
            <person name="Rinke C."/>
            <person name="Helfrich E.J."/>
            <person name="Brachmann A.O."/>
            <person name="Gurgui C."/>
            <person name="Wakimoto T."/>
            <person name="Kracht M."/>
            <person name="Crusemann M."/>
            <person name="Hentschel U."/>
            <person name="Abe I."/>
            <person name="Matsunaga S."/>
            <person name="Kalinowski J."/>
            <person name="Takeyama H."/>
            <person name="Piel J."/>
        </authorList>
    </citation>
    <scope>NUCLEOTIDE SEQUENCE [LARGE SCALE GENOMIC DNA]</scope>
    <source>
        <strain evidence="10">TSY2</strain>
    </source>
</reference>
<evidence type="ECO:0000256" key="6">
    <source>
        <dbReference type="ARBA" id="ARBA00023136"/>
    </source>
</evidence>
<keyword evidence="3" id="KW-1003">Cell membrane</keyword>
<dbReference type="Pfam" id="PF00528">
    <property type="entry name" value="BPD_transp_1"/>
    <property type="match status" value="1"/>
</dbReference>
<organism evidence="9 10">
    <name type="scientific">Candidatus Entotheonella gemina</name>
    <dbReference type="NCBI Taxonomy" id="1429439"/>
    <lineage>
        <taxon>Bacteria</taxon>
        <taxon>Pseudomonadati</taxon>
        <taxon>Nitrospinota/Tectimicrobiota group</taxon>
        <taxon>Candidatus Tectimicrobiota</taxon>
        <taxon>Candidatus Entotheonellia</taxon>
        <taxon>Candidatus Entotheonellales</taxon>
        <taxon>Candidatus Entotheonellaceae</taxon>
        <taxon>Candidatus Entotheonella</taxon>
    </lineage>
</organism>
<dbReference type="PROSITE" id="PS50928">
    <property type="entry name" value="ABC_TM1"/>
    <property type="match status" value="1"/>
</dbReference>
<feature type="transmembrane region" description="Helical" evidence="7">
    <location>
        <begin position="287"/>
        <end position="308"/>
    </location>
</feature>
<keyword evidence="2 7" id="KW-0813">Transport</keyword>
<dbReference type="SUPFAM" id="SSF161098">
    <property type="entry name" value="MetI-like"/>
    <property type="match status" value="1"/>
</dbReference>
<gene>
    <name evidence="9" type="ORF">ETSY2_09695</name>
</gene>
<evidence type="ECO:0000256" key="7">
    <source>
        <dbReference type="RuleBase" id="RU363032"/>
    </source>
</evidence>
<evidence type="ECO:0000256" key="1">
    <source>
        <dbReference type="ARBA" id="ARBA00004651"/>
    </source>
</evidence>
<dbReference type="Proteomes" id="UP000019140">
    <property type="component" value="Unassembled WGS sequence"/>
</dbReference>
<feature type="transmembrane region" description="Helical" evidence="7">
    <location>
        <begin position="236"/>
        <end position="257"/>
    </location>
</feature>
<dbReference type="GO" id="GO:0005886">
    <property type="term" value="C:plasma membrane"/>
    <property type="evidence" value="ECO:0007669"/>
    <property type="project" value="UniProtKB-SubCell"/>
</dbReference>
<evidence type="ECO:0000313" key="9">
    <source>
        <dbReference type="EMBL" id="ETX07709.1"/>
    </source>
</evidence>
<evidence type="ECO:0000256" key="4">
    <source>
        <dbReference type="ARBA" id="ARBA00022692"/>
    </source>
</evidence>
<proteinExistence type="inferred from homology"/>
<dbReference type="PATRIC" id="fig|1429439.4.peg.1661"/>
<protein>
    <recommendedName>
        <fullName evidence="8">ABC transmembrane type-1 domain-containing protein</fullName>
    </recommendedName>
</protein>
<dbReference type="PANTHER" id="PTHR43163:SF6">
    <property type="entry name" value="DIPEPTIDE TRANSPORT SYSTEM PERMEASE PROTEIN DPPB-RELATED"/>
    <property type="match status" value="1"/>
</dbReference>
<feature type="domain" description="ABC transmembrane type-1" evidence="8">
    <location>
        <begin position="96"/>
        <end position="301"/>
    </location>
</feature>
<keyword evidence="6 7" id="KW-0472">Membrane</keyword>
<dbReference type="HOGENOM" id="CLU_036879_0_0_7"/>
<evidence type="ECO:0000256" key="3">
    <source>
        <dbReference type="ARBA" id="ARBA00022475"/>
    </source>
</evidence>
<accession>W4MBI0</accession>
<comment type="similarity">
    <text evidence="7">Belongs to the binding-protein-dependent transport system permease family.</text>
</comment>
<sequence length="315" mass="35598">MKQYIARRLLLAIVTLIGVSLLIFLIMRAIPGDVAVSILGEGANEQTVAELREHLGLNDPWYMQYGRWVKDMMGGDMGRSLFLANKPVSLLMTEHFPVTLNLSVYTMAIAVILGVTLGMLSGLFHDTWIDYACRVFSVTGLSIPVFWLGLMILLTMVRLFAWTPELVWVSPFESFWRNLQQMFWPAVTLGYFQVAFIARMTRSSILEVLVEEYIRTARAKGLREQIVVLKHALRNVVIPIVTIGSLQFVALLGGVVVTERVFNLKGWGALLVSGVINHDYPLVQTMIFIFAGLVILANLFTDILYGWLDPRIRYQ</sequence>
<dbReference type="InterPro" id="IPR000515">
    <property type="entry name" value="MetI-like"/>
</dbReference>